<name>A0A6G7VR35_9RHOB</name>
<keyword evidence="1" id="KW-0614">Plasmid</keyword>
<evidence type="ECO:0000313" key="2">
    <source>
        <dbReference type="Proteomes" id="UP000500791"/>
    </source>
</evidence>
<organism evidence="1 2">
    <name type="scientific">Pontivivens nitratireducens</name>
    <dbReference type="NCBI Taxonomy" id="2758038"/>
    <lineage>
        <taxon>Bacteria</taxon>
        <taxon>Pseudomonadati</taxon>
        <taxon>Pseudomonadota</taxon>
        <taxon>Alphaproteobacteria</taxon>
        <taxon>Rhodobacterales</taxon>
        <taxon>Paracoccaceae</taxon>
        <taxon>Pontivivens</taxon>
    </lineage>
</organism>
<dbReference type="Pfam" id="PF13578">
    <property type="entry name" value="Methyltransf_24"/>
    <property type="match status" value="1"/>
</dbReference>
<keyword evidence="2" id="KW-1185">Reference proteome</keyword>
<geneLocation type="plasmid" evidence="1 2">
    <name>unnamed3</name>
</geneLocation>
<dbReference type="AlphaFoldDB" id="A0A6G7VR35"/>
<gene>
    <name evidence="1" type="ORF">G8E03_15850</name>
</gene>
<dbReference type="InterPro" id="IPR029063">
    <property type="entry name" value="SAM-dependent_MTases_sf"/>
</dbReference>
<protein>
    <submittedName>
        <fullName evidence="1">Class I SAM-dependent methyltransferase</fullName>
    </submittedName>
</protein>
<dbReference type="EMBL" id="CP049814">
    <property type="protein sequence ID" value="QIK42318.1"/>
    <property type="molecule type" value="Genomic_DNA"/>
</dbReference>
<dbReference type="Gene3D" id="3.40.50.150">
    <property type="entry name" value="Vaccinia Virus protein VP39"/>
    <property type="match status" value="1"/>
</dbReference>
<dbReference type="KEGG" id="mon:G8E03_15850"/>
<keyword evidence="1" id="KW-0489">Methyltransferase</keyword>
<sequence length="233" mass="26208">MTNQFRPAQGTEYFALLKAMHKQLKPALYLEIGSRTGNSLSMAAGDFIAIDPTFVLKRFTTFPGQQGHLFQMPSDDFFETGFLQAVGRQIDFGFLDGMHHFEFLLRDFMNSERNAAPGATLTLHDCCPFNANMTERDRANVRGRAWTGDVWKVLVILLELRPDLQITVYDAAPTGIVSITGLDPQNRVLNDAYDDLMARYIDLNISDFGATRFYDMFEYASSAAYIADANKDA</sequence>
<dbReference type="SUPFAM" id="SSF53335">
    <property type="entry name" value="S-adenosyl-L-methionine-dependent methyltransferases"/>
    <property type="match status" value="1"/>
</dbReference>
<dbReference type="GO" id="GO:0008168">
    <property type="term" value="F:methyltransferase activity"/>
    <property type="evidence" value="ECO:0007669"/>
    <property type="project" value="UniProtKB-KW"/>
</dbReference>
<proteinExistence type="predicted"/>
<evidence type="ECO:0000313" key="1">
    <source>
        <dbReference type="EMBL" id="QIK42318.1"/>
    </source>
</evidence>
<accession>A0A6G7VR35</accession>
<dbReference type="Proteomes" id="UP000500791">
    <property type="component" value="Plasmid unnamed3"/>
</dbReference>
<dbReference type="GO" id="GO:0032259">
    <property type="term" value="P:methylation"/>
    <property type="evidence" value="ECO:0007669"/>
    <property type="project" value="UniProtKB-KW"/>
</dbReference>
<reference evidence="1 2" key="1">
    <citation type="submission" date="2020-03" db="EMBL/GenBank/DDBJ databases">
        <title>Complete genome sequence of Monaibacterium sp. ALG8 with diverse plasmids.</title>
        <authorList>
            <person name="Sun C."/>
        </authorList>
    </citation>
    <scope>NUCLEOTIDE SEQUENCE [LARGE SCALE GENOMIC DNA]</scope>
    <source>
        <strain evidence="1 2">ALG8</strain>
        <plasmid evidence="1 2">unnamed3</plasmid>
    </source>
</reference>
<keyword evidence="1" id="KW-0808">Transferase</keyword>
<dbReference type="RefSeq" id="WP_166194846.1">
    <property type="nucleotide sequence ID" value="NZ_CP049814.1"/>
</dbReference>